<feature type="compositionally biased region" description="Basic and acidic residues" evidence="5">
    <location>
        <begin position="1168"/>
        <end position="1204"/>
    </location>
</feature>
<evidence type="ECO:0000256" key="1">
    <source>
        <dbReference type="ARBA" id="ARBA00022723"/>
    </source>
</evidence>
<feature type="compositionally biased region" description="Acidic residues" evidence="5">
    <location>
        <begin position="1205"/>
        <end position="1214"/>
    </location>
</feature>
<feature type="compositionally biased region" description="Basic and acidic residues" evidence="5">
    <location>
        <begin position="340"/>
        <end position="359"/>
    </location>
</feature>
<dbReference type="Pfam" id="PF00642">
    <property type="entry name" value="zf-CCCH"/>
    <property type="match status" value="1"/>
</dbReference>
<dbReference type="EMBL" id="JBJQND010000016">
    <property type="protein sequence ID" value="KAL3847259.1"/>
    <property type="molecule type" value="Genomic_DNA"/>
</dbReference>
<feature type="compositionally biased region" description="Basic and acidic residues" evidence="5">
    <location>
        <begin position="775"/>
        <end position="785"/>
    </location>
</feature>
<dbReference type="PROSITE" id="PS50103">
    <property type="entry name" value="ZF_C3H1"/>
    <property type="match status" value="1"/>
</dbReference>
<keyword evidence="3 4" id="KW-0862">Zinc</keyword>
<dbReference type="Gene3D" id="4.10.1000.10">
    <property type="entry name" value="Zinc finger, CCCH-type"/>
    <property type="match status" value="1"/>
</dbReference>
<feature type="region of interest" description="Disordered" evidence="5">
    <location>
        <begin position="85"/>
        <end position="160"/>
    </location>
</feature>
<gene>
    <name evidence="7" type="ORF">ACJMK2_018180</name>
</gene>
<feature type="compositionally biased region" description="Basic residues" evidence="5">
    <location>
        <begin position="268"/>
        <end position="287"/>
    </location>
</feature>
<dbReference type="InterPro" id="IPR040427">
    <property type="entry name" value="Flacc"/>
</dbReference>
<feature type="compositionally biased region" description="Basic and acidic residues" evidence="5">
    <location>
        <begin position="90"/>
        <end position="100"/>
    </location>
</feature>
<feature type="compositionally biased region" description="Basic and acidic residues" evidence="5">
    <location>
        <begin position="16"/>
        <end position="28"/>
    </location>
</feature>
<feature type="compositionally biased region" description="Basic and acidic residues" evidence="5">
    <location>
        <begin position="796"/>
        <end position="952"/>
    </location>
</feature>
<evidence type="ECO:0000256" key="4">
    <source>
        <dbReference type="PROSITE-ProRule" id="PRU00723"/>
    </source>
</evidence>
<protein>
    <recommendedName>
        <fullName evidence="6">C3H1-type domain-containing protein</fullName>
    </recommendedName>
</protein>
<feature type="compositionally biased region" description="Basic and acidic residues" evidence="5">
    <location>
        <begin position="42"/>
        <end position="54"/>
    </location>
</feature>
<feature type="zinc finger region" description="C3H1-type" evidence="4">
    <location>
        <begin position="53"/>
        <end position="81"/>
    </location>
</feature>
<dbReference type="PANTHER" id="PTHR38563">
    <property type="entry name" value="FL(2)D-ASSOCIATED COMPLEX COMPONENT"/>
    <property type="match status" value="1"/>
</dbReference>
<feature type="compositionally biased region" description="Basic and acidic residues" evidence="5">
    <location>
        <begin position="444"/>
        <end position="482"/>
    </location>
</feature>
<evidence type="ECO:0000256" key="3">
    <source>
        <dbReference type="ARBA" id="ARBA00022833"/>
    </source>
</evidence>
<name>A0ABD3UCM2_SINWO</name>
<evidence type="ECO:0000259" key="6">
    <source>
        <dbReference type="PROSITE" id="PS50103"/>
    </source>
</evidence>
<dbReference type="SMART" id="SM00356">
    <property type="entry name" value="ZnF_C3H1"/>
    <property type="match status" value="1"/>
</dbReference>
<sequence>MSKVKRKVTVETGKSAPEDSDGRRKPSVFERLGPGTAPQRRSYAEDSNSDREDRYVKRCRNWLMTGDCPYGATCKFQHGPYAVSVKTKGKRDDETAENVHMKVKRHKHKTDEKHSSDTEDMAKSQGKERDGRIKSAVIVKKPGGHESGSESDSSWSGDDLDFKKELELEKKRQQIQRELSRLEETESEERENFVIQKRVEPSSEEGSNEERGRSKTKKSAKGSPSKKKLEKKKAKASKSPAKSKTPKTPSPSPKPSDDKFESEEKDIGHHKGKHKKKSKGSGGKKRHDSLSDEGKAPDVEKISQKLLSPLKFKKKQVAQMLRTITAFNSEEEESPVPEPKVVKKEKSRSPSWSEGERSRSQKSHTPTGKDKRKRSLTPEVKVHVSKKKIKGSPVKVREQSKEPKHSRDKNKGSISPESNRGRSASPPERQTKKEKKLLKKMKKKDLISAKKKEPSIERKRETGQVREEVYERLEKEEGKGREATPMSEYSRGRDFSPGPEPVKKKKDKKNKKKNLKEKESFGSKDQFDTEVKASKKGHKERGRSLTSQREEEIVRTVDRNLRKDADDRGRSPEKVVSRDLYADRRGKSPYASYRPEERSPQRFRDSEASPHSQPRKDHRDQRDVREDRDRDYVRNREDDQYRKSGQRPSPMDRDPRGAQGMSNQQRGDNDRRLQNMPPGTDRHGIERYSQRDFRGAERERHEEDRHRGGRDQSQHDEQARYDREQDRSRERVPWGRNDREAMVRDHYGRGGYQHGMGDPRYNEGHQRGPPPPFDNFRDPSWDRGRGRGRGRGSPLEGHRGQDRFRGRGKRFDERSGRRGDWENHQRDEFFMMERRDWPDHRDDRRDLSREDIRERHRDIRMEEIARDEREREDRKVDVRGRDDSQSRRRYDAEELRGRRDDSENRSRDSRGIDDRKYQDDPRRDQRDRKDQVERERDRERNQGKVDERDQKARFTKKKKSSDSHSQISEGDGGSEDEQDRKYGSDDEAVNRGDKKKTSSRSRKRLASEGSRSPSRKKARENSPGSSVKSHVSEKPSHQGSSHSCSVEDRERLSDRLSDAKSEETGKVDSVKSDKPKRNVKGKVEQKGIKEKRTREVIDKQQDEMKDKKSDQRSLGERRKRSRSRSQDHSDSEDYKRKKADRSPKNVKDVGKAEKDKEVSPKLVVGEVSEEKGPDTKDKAGEKEPIPEETGSLHERSFQFDKEEFSDWSENDSADEILNKMDEASPEKPTSTEPFHWERERMRRSPSRSSHGSRKSRGSHKSHISAVSKELLHGLEDRASIKSGKSGKEKPQEERSRTGSIGAKSLDKTDQQVDDENESLSYEAISSEEGSLLGDEETAYSKQKQKVAVDALDLDWTSLLQDNRPKPSAGSGRKRFTPASIFAKIGISKQYAGEAIFNLMISACQKQLEEEKEQQSTASGENAKITQEEKEEAEKERDETVEVKPSFGFQHDIPAFHSAALQKMKERQQLLQNVGPYRKALVARHDLEIRRQLCKVDKVVEQPSVYPTQQLDTDLFKLGVQLFKQARNQSERHEKAAVIKAEILCSS</sequence>
<dbReference type="SUPFAM" id="SSF90229">
    <property type="entry name" value="CCCH zinc finger"/>
    <property type="match status" value="1"/>
</dbReference>
<feature type="compositionally biased region" description="Basic and acidic residues" evidence="5">
    <location>
        <begin position="288"/>
        <end position="303"/>
    </location>
</feature>
<feature type="compositionally biased region" description="Low complexity" evidence="5">
    <location>
        <begin position="237"/>
        <end position="247"/>
    </location>
</feature>
<feature type="compositionally biased region" description="Basic residues" evidence="5">
    <location>
        <begin position="214"/>
        <end position="236"/>
    </location>
</feature>
<evidence type="ECO:0000256" key="5">
    <source>
        <dbReference type="SAM" id="MobiDB-lite"/>
    </source>
</evidence>
<feature type="compositionally biased region" description="Basic and acidic residues" evidence="5">
    <location>
        <begin position="548"/>
        <end position="586"/>
    </location>
</feature>
<feature type="compositionally biased region" description="Basic and acidic residues" evidence="5">
    <location>
        <begin position="1269"/>
        <end position="1296"/>
    </location>
</feature>
<feature type="compositionally biased region" description="Basic and acidic residues" evidence="5">
    <location>
        <begin position="516"/>
        <end position="533"/>
    </location>
</feature>
<keyword evidence="8" id="KW-1185">Reference proteome</keyword>
<keyword evidence="1 4" id="KW-0479">Metal-binding</keyword>
<feature type="compositionally biased region" description="Basic residues" evidence="5">
    <location>
        <begin position="1243"/>
        <end position="1262"/>
    </location>
</feature>
<organism evidence="7 8">
    <name type="scientific">Sinanodonta woodiana</name>
    <name type="common">Chinese pond mussel</name>
    <name type="synonym">Anodonta woodiana</name>
    <dbReference type="NCBI Taxonomy" id="1069815"/>
    <lineage>
        <taxon>Eukaryota</taxon>
        <taxon>Metazoa</taxon>
        <taxon>Spiralia</taxon>
        <taxon>Lophotrochozoa</taxon>
        <taxon>Mollusca</taxon>
        <taxon>Bivalvia</taxon>
        <taxon>Autobranchia</taxon>
        <taxon>Heteroconchia</taxon>
        <taxon>Palaeoheterodonta</taxon>
        <taxon>Unionida</taxon>
        <taxon>Unionoidea</taxon>
        <taxon>Unionidae</taxon>
        <taxon>Unioninae</taxon>
        <taxon>Sinanodonta</taxon>
    </lineage>
</organism>
<feature type="compositionally biased region" description="Polar residues" evidence="5">
    <location>
        <begin position="412"/>
        <end position="422"/>
    </location>
</feature>
<feature type="region of interest" description="Disordered" evidence="5">
    <location>
        <begin position="1"/>
        <end position="54"/>
    </location>
</feature>
<proteinExistence type="predicted"/>
<keyword evidence="2 4" id="KW-0863">Zinc-finger</keyword>
<feature type="compositionally biased region" description="Basic and acidic residues" evidence="5">
    <location>
        <begin position="109"/>
        <end position="133"/>
    </location>
</feature>
<feature type="compositionally biased region" description="Basic residues" evidence="5">
    <location>
        <begin position="432"/>
        <end position="443"/>
    </location>
</feature>
<feature type="compositionally biased region" description="Basic and acidic residues" evidence="5">
    <location>
        <begin position="1045"/>
        <end position="1116"/>
    </location>
</feature>
<dbReference type="Proteomes" id="UP001634394">
    <property type="component" value="Unassembled WGS sequence"/>
</dbReference>
<feature type="region of interest" description="Disordered" evidence="5">
    <location>
        <begin position="1410"/>
        <end position="1438"/>
    </location>
</feature>
<feature type="compositionally biased region" description="Basic and acidic residues" evidence="5">
    <location>
        <begin position="1124"/>
        <end position="1159"/>
    </location>
</feature>
<accession>A0ABD3UCM2</accession>
<feature type="domain" description="C3H1-type" evidence="6">
    <location>
        <begin position="53"/>
        <end position="81"/>
    </location>
</feature>
<feature type="compositionally biased region" description="Basic and acidic residues" evidence="5">
    <location>
        <begin position="395"/>
        <end position="411"/>
    </location>
</feature>
<dbReference type="GO" id="GO:0008270">
    <property type="term" value="F:zinc ion binding"/>
    <property type="evidence" value="ECO:0007669"/>
    <property type="project" value="UniProtKB-KW"/>
</dbReference>
<feature type="compositionally biased region" description="Basic and acidic residues" evidence="5">
    <location>
        <begin position="1425"/>
        <end position="1438"/>
    </location>
</feature>
<feature type="compositionally biased region" description="Basic residues" evidence="5">
    <location>
        <begin position="503"/>
        <end position="515"/>
    </location>
</feature>
<feature type="compositionally biased region" description="Basic and acidic residues" evidence="5">
    <location>
        <begin position="594"/>
        <end position="642"/>
    </location>
</feature>
<feature type="compositionally biased region" description="Basic and acidic residues" evidence="5">
    <location>
        <begin position="978"/>
        <end position="996"/>
    </location>
</feature>
<feature type="region of interest" description="Disordered" evidence="5">
    <location>
        <begin position="173"/>
        <end position="1339"/>
    </location>
</feature>
<evidence type="ECO:0000313" key="8">
    <source>
        <dbReference type="Proteomes" id="UP001634394"/>
    </source>
</evidence>
<evidence type="ECO:0000313" key="7">
    <source>
        <dbReference type="EMBL" id="KAL3847259.1"/>
    </source>
</evidence>
<dbReference type="InterPro" id="IPR000571">
    <property type="entry name" value="Znf_CCCH"/>
</dbReference>
<feature type="compositionally biased region" description="Basic and acidic residues" evidence="5">
    <location>
        <begin position="1216"/>
        <end position="1225"/>
    </location>
</feature>
<dbReference type="PANTHER" id="PTHR38563:SF1">
    <property type="entry name" value="FL(2)D-ASSOCIATED COMPLEX COMPONENT"/>
    <property type="match status" value="1"/>
</dbReference>
<dbReference type="InterPro" id="IPR036855">
    <property type="entry name" value="Znf_CCCH_sf"/>
</dbReference>
<feature type="compositionally biased region" description="Basic and acidic residues" evidence="5">
    <location>
        <begin position="680"/>
        <end position="748"/>
    </location>
</feature>
<reference evidence="7 8" key="1">
    <citation type="submission" date="2024-11" db="EMBL/GenBank/DDBJ databases">
        <title>Chromosome-level genome assembly of the freshwater bivalve Anodonta woodiana.</title>
        <authorList>
            <person name="Chen X."/>
        </authorList>
    </citation>
    <scope>NUCLEOTIDE SEQUENCE [LARGE SCALE GENOMIC DNA]</scope>
    <source>
        <strain evidence="7">MN2024</strain>
        <tissue evidence="7">Gills</tissue>
    </source>
</reference>
<evidence type="ECO:0000256" key="2">
    <source>
        <dbReference type="ARBA" id="ARBA00022771"/>
    </source>
</evidence>
<comment type="caution">
    <text evidence="7">The sequence shown here is derived from an EMBL/GenBank/DDBJ whole genome shotgun (WGS) entry which is preliminary data.</text>
</comment>